<dbReference type="EMBL" id="SHLY01000001">
    <property type="protein sequence ID" value="TAA47865.1"/>
    <property type="molecule type" value="Genomic_DNA"/>
</dbReference>
<evidence type="ECO:0000313" key="4">
    <source>
        <dbReference type="Proteomes" id="UP000292544"/>
    </source>
</evidence>
<keyword evidence="4" id="KW-1185">Reference proteome</keyword>
<feature type="transmembrane region" description="Helical" evidence="1">
    <location>
        <begin position="125"/>
        <end position="143"/>
    </location>
</feature>
<organism evidence="3 4">
    <name type="scientific">Corallincola spongiicola</name>
    <dbReference type="NCBI Taxonomy" id="2520508"/>
    <lineage>
        <taxon>Bacteria</taxon>
        <taxon>Pseudomonadati</taxon>
        <taxon>Pseudomonadota</taxon>
        <taxon>Gammaproteobacteria</taxon>
        <taxon>Alteromonadales</taxon>
        <taxon>Psychromonadaceae</taxon>
        <taxon>Corallincola</taxon>
    </lineage>
</organism>
<gene>
    <name evidence="3" type="ORF">EXY25_01040</name>
</gene>
<keyword evidence="1" id="KW-1133">Transmembrane helix</keyword>
<dbReference type="GO" id="GO:0016746">
    <property type="term" value="F:acyltransferase activity"/>
    <property type="evidence" value="ECO:0007669"/>
    <property type="project" value="UniProtKB-KW"/>
</dbReference>
<proteinExistence type="predicted"/>
<dbReference type="InterPro" id="IPR050879">
    <property type="entry name" value="Acyltransferase_3"/>
</dbReference>
<feature type="domain" description="Acyltransferase 3" evidence="2">
    <location>
        <begin position="6"/>
        <end position="321"/>
    </location>
</feature>
<keyword evidence="3" id="KW-0808">Transferase</keyword>
<keyword evidence="1" id="KW-0472">Membrane</keyword>
<feature type="transmembrane region" description="Helical" evidence="1">
    <location>
        <begin position="274"/>
        <end position="291"/>
    </location>
</feature>
<dbReference type="RefSeq" id="WP_130565414.1">
    <property type="nucleotide sequence ID" value="NZ_SHLY01000001.1"/>
</dbReference>
<keyword evidence="3" id="KW-0012">Acyltransferase</keyword>
<evidence type="ECO:0000256" key="1">
    <source>
        <dbReference type="SAM" id="Phobius"/>
    </source>
</evidence>
<feature type="transmembrane region" description="Helical" evidence="1">
    <location>
        <begin position="236"/>
        <end position="253"/>
    </location>
</feature>
<feature type="transmembrane region" description="Helical" evidence="1">
    <location>
        <begin position="150"/>
        <end position="168"/>
    </location>
</feature>
<reference evidence="4" key="1">
    <citation type="submission" date="2019-02" db="EMBL/GenBank/DDBJ databases">
        <title>Draft genome sequence of Muricauda sp. 176CP4-71.</title>
        <authorList>
            <person name="Park J.-S."/>
        </authorList>
    </citation>
    <scope>NUCLEOTIDE SEQUENCE [LARGE SCALE GENOMIC DNA]</scope>
    <source>
        <strain evidence="4">176GS2-150</strain>
    </source>
</reference>
<feature type="transmembrane region" description="Helical" evidence="1">
    <location>
        <begin position="66"/>
        <end position="85"/>
    </location>
</feature>
<sequence length="352" mass="39702">MFGTYRTILALMVVAVHIGGIPKVGAYAVFGFFALSGYLMTFIMHRNYSYSANGIGKYALNRVLRIYPLYILSISFSLLLIFLLGSDYTSTYQKYIGMPSDLIQILKNLFLFLDYMDPVRLTPPAWALTVEIFFYILIGLGLSRCRSVTWIWFVSSVAYHLFSIVSNAGWEARYFTIYAASLPFSAGALVFHYKKEIGEKIELLHSAIKLGLPFLLFAAISINWLIGYLTKTSETVAFYSNFLLCLLMIMVLCNTRDLPFISKRFDKFCGELSYPIYLLHLQVAMVTMFVMNASGVNVKRPDLLLFVVATPIILLVAWGVAVWIERPIEAVRSRVKSVGVVPTSLHKSPASQ</sequence>
<dbReference type="InterPro" id="IPR002656">
    <property type="entry name" value="Acyl_transf_3_dom"/>
</dbReference>
<dbReference type="PANTHER" id="PTHR23028">
    <property type="entry name" value="ACETYLTRANSFERASE"/>
    <property type="match status" value="1"/>
</dbReference>
<keyword evidence="1" id="KW-0812">Transmembrane</keyword>
<feature type="transmembrane region" description="Helical" evidence="1">
    <location>
        <begin position="303"/>
        <end position="324"/>
    </location>
</feature>
<accession>A0ABY1WSZ6</accession>
<evidence type="ECO:0000313" key="3">
    <source>
        <dbReference type="EMBL" id="TAA47865.1"/>
    </source>
</evidence>
<dbReference type="Proteomes" id="UP000292544">
    <property type="component" value="Unassembled WGS sequence"/>
</dbReference>
<dbReference type="PANTHER" id="PTHR23028:SF53">
    <property type="entry name" value="ACYL_TRANSF_3 DOMAIN-CONTAINING PROTEIN"/>
    <property type="match status" value="1"/>
</dbReference>
<evidence type="ECO:0000259" key="2">
    <source>
        <dbReference type="Pfam" id="PF01757"/>
    </source>
</evidence>
<feature type="transmembrane region" description="Helical" evidence="1">
    <location>
        <begin position="212"/>
        <end position="230"/>
    </location>
</feature>
<name>A0ABY1WSZ6_9GAMM</name>
<feature type="transmembrane region" description="Helical" evidence="1">
    <location>
        <begin position="24"/>
        <end position="45"/>
    </location>
</feature>
<comment type="caution">
    <text evidence="3">The sequence shown here is derived from an EMBL/GenBank/DDBJ whole genome shotgun (WGS) entry which is preliminary data.</text>
</comment>
<dbReference type="Pfam" id="PF01757">
    <property type="entry name" value="Acyl_transf_3"/>
    <property type="match status" value="1"/>
</dbReference>
<feature type="transmembrane region" description="Helical" evidence="1">
    <location>
        <begin position="174"/>
        <end position="191"/>
    </location>
</feature>
<protein>
    <submittedName>
        <fullName evidence="3">Acyltransferase</fullName>
    </submittedName>
</protein>